<dbReference type="EMBL" id="JARESE010000016">
    <property type="protein sequence ID" value="MDE8651451.1"/>
    <property type="molecule type" value="Genomic_DNA"/>
</dbReference>
<gene>
    <name evidence="4" type="ORF">PYV00_06915</name>
</gene>
<dbReference type="Gene3D" id="3.40.50.2300">
    <property type="match status" value="1"/>
</dbReference>
<proteinExistence type="predicted"/>
<dbReference type="SMART" id="SM00448">
    <property type="entry name" value="REC"/>
    <property type="match status" value="1"/>
</dbReference>
<dbReference type="InterPro" id="IPR050595">
    <property type="entry name" value="Bact_response_regulator"/>
</dbReference>
<organism evidence="4 5">
    <name type="scientific">Novosphingobium album</name>
    <name type="common">ex Liu et al. 2023</name>
    <dbReference type="NCBI Taxonomy" id="3031130"/>
    <lineage>
        <taxon>Bacteria</taxon>
        <taxon>Pseudomonadati</taxon>
        <taxon>Pseudomonadota</taxon>
        <taxon>Alphaproteobacteria</taxon>
        <taxon>Sphingomonadales</taxon>
        <taxon>Sphingomonadaceae</taxon>
        <taxon>Novosphingobium</taxon>
    </lineage>
</organism>
<dbReference type="PANTHER" id="PTHR44591">
    <property type="entry name" value="STRESS RESPONSE REGULATOR PROTEIN 1"/>
    <property type="match status" value="1"/>
</dbReference>
<reference evidence="4 5" key="1">
    <citation type="submission" date="2023-03" db="EMBL/GenBank/DDBJ databases">
        <title>NovoSphingobium album sp. nov. isolated from polycyclic aromatic hydrocarbons- and heavy-metal polluted soil.</title>
        <authorList>
            <person name="Liu Z."/>
            <person name="Wang K."/>
        </authorList>
    </citation>
    <scope>NUCLEOTIDE SEQUENCE [LARGE SCALE GENOMIC DNA]</scope>
    <source>
        <strain evidence="4 5">H3SJ31-1</strain>
    </source>
</reference>
<dbReference type="Pfam" id="PF00072">
    <property type="entry name" value="Response_reg"/>
    <property type="match status" value="1"/>
</dbReference>
<keyword evidence="5" id="KW-1185">Reference proteome</keyword>
<name>A0ABT5WN31_9SPHN</name>
<evidence type="ECO:0000256" key="2">
    <source>
        <dbReference type="PROSITE-ProRule" id="PRU00169"/>
    </source>
</evidence>
<dbReference type="RefSeq" id="WP_275227550.1">
    <property type="nucleotide sequence ID" value="NZ_JARESE010000016.1"/>
</dbReference>
<dbReference type="PROSITE" id="PS50110">
    <property type="entry name" value="RESPONSE_REGULATORY"/>
    <property type="match status" value="1"/>
</dbReference>
<evidence type="ECO:0000256" key="1">
    <source>
        <dbReference type="ARBA" id="ARBA00022553"/>
    </source>
</evidence>
<protein>
    <submittedName>
        <fullName evidence="4">Response regulator</fullName>
    </submittedName>
</protein>
<dbReference type="InterPro" id="IPR011006">
    <property type="entry name" value="CheY-like_superfamily"/>
</dbReference>
<evidence type="ECO:0000313" key="4">
    <source>
        <dbReference type="EMBL" id="MDE8651451.1"/>
    </source>
</evidence>
<comment type="caution">
    <text evidence="4">The sequence shown here is derived from an EMBL/GenBank/DDBJ whole genome shotgun (WGS) entry which is preliminary data.</text>
</comment>
<evidence type="ECO:0000259" key="3">
    <source>
        <dbReference type="PROSITE" id="PS50110"/>
    </source>
</evidence>
<dbReference type="Proteomes" id="UP001216253">
    <property type="component" value="Unassembled WGS sequence"/>
</dbReference>
<accession>A0ABT5WN31</accession>
<evidence type="ECO:0000313" key="5">
    <source>
        <dbReference type="Proteomes" id="UP001216253"/>
    </source>
</evidence>
<keyword evidence="1 2" id="KW-0597">Phosphoprotein</keyword>
<feature type="domain" description="Response regulatory" evidence="3">
    <location>
        <begin position="3"/>
        <end position="114"/>
    </location>
</feature>
<dbReference type="SUPFAM" id="SSF52172">
    <property type="entry name" value="CheY-like"/>
    <property type="match status" value="1"/>
</dbReference>
<dbReference type="PANTHER" id="PTHR44591:SF3">
    <property type="entry name" value="RESPONSE REGULATORY DOMAIN-CONTAINING PROTEIN"/>
    <property type="match status" value="1"/>
</dbReference>
<dbReference type="InterPro" id="IPR001789">
    <property type="entry name" value="Sig_transdc_resp-reg_receiver"/>
</dbReference>
<feature type="modified residue" description="4-aspartylphosphate" evidence="2">
    <location>
        <position position="53"/>
    </location>
</feature>
<sequence length="116" mass="12456">MCHVLIIEDEWFICEYLKEVAHEAGATSIATAATQDDAVAAARDEPPAIILSDVKLRAGTGPRAVQTIFAEMGSIPVIFITGTPDECQPCDPPAVILGKPVEARRVIETFRQLAPV</sequence>